<evidence type="ECO:0000256" key="14">
    <source>
        <dbReference type="SAM" id="MobiDB-lite"/>
    </source>
</evidence>
<dbReference type="Gene3D" id="3.30.420.40">
    <property type="match status" value="2"/>
</dbReference>
<dbReference type="Pfam" id="PF00022">
    <property type="entry name" value="Actin"/>
    <property type="match status" value="2"/>
</dbReference>
<comment type="function">
    <text evidence="1">Actins are highly conserved proteins that are involved in various types of cell motility and are ubiquitously expressed in all eukaryotic cells.</text>
</comment>
<evidence type="ECO:0000256" key="10">
    <source>
        <dbReference type="ARBA" id="ARBA00023172"/>
    </source>
</evidence>
<evidence type="ECO:0000256" key="13">
    <source>
        <dbReference type="ARBA" id="ARBA00025560"/>
    </source>
</evidence>
<dbReference type="InterPro" id="IPR043129">
    <property type="entry name" value="ATPase_NBD"/>
</dbReference>
<dbReference type="STRING" id="6573.A0A210PDW3"/>
<keyword evidence="11" id="KW-0234">DNA repair</keyword>
<dbReference type="Proteomes" id="UP000242188">
    <property type="component" value="Unassembled WGS sequence"/>
</dbReference>
<evidence type="ECO:0000256" key="3">
    <source>
        <dbReference type="ARBA" id="ARBA00007720"/>
    </source>
</evidence>
<dbReference type="OrthoDB" id="5572108at2759"/>
<dbReference type="FunFam" id="3.30.420.40:FF:000121">
    <property type="entry name" value="Actin-related protein 8"/>
    <property type="match status" value="1"/>
</dbReference>
<keyword evidence="7" id="KW-0067">ATP-binding</keyword>
<dbReference type="GO" id="GO:0006281">
    <property type="term" value="P:DNA repair"/>
    <property type="evidence" value="ECO:0007669"/>
    <property type="project" value="UniProtKB-KW"/>
</dbReference>
<comment type="caution">
    <text evidence="15">The sequence shown here is derived from an EMBL/GenBank/DDBJ whole genome shotgun (WGS) entry which is preliminary data.</text>
</comment>
<dbReference type="SUPFAM" id="SSF53067">
    <property type="entry name" value="Actin-like ATPase domain"/>
    <property type="match status" value="2"/>
</dbReference>
<dbReference type="GO" id="GO:0006310">
    <property type="term" value="P:DNA recombination"/>
    <property type="evidence" value="ECO:0007669"/>
    <property type="project" value="UniProtKB-KW"/>
</dbReference>
<feature type="region of interest" description="Disordered" evidence="14">
    <location>
        <begin position="387"/>
        <end position="467"/>
    </location>
</feature>
<keyword evidence="9" id="KW-0804">Transcription</keyword>
<name>A0A210PDW3_MIZYE</name>
<protein>
    <recommendedName>
        <fullName evidence="4">Actin-related protein 8</fullName>
    </recommendedName>
</protein>
<proteinExistence type="inferred from homology"/>
<keyword evidence="6" id="KW-0227">DNA damage</keyword>
<dbReference type="GO" id="GO:0005524">
    <property type="term" value="F:ATP binding"/>
    <property type="evidence" value="ECO:0007669"/>
    <property type="project" value="UniProtKB-KW"/>
</dbReference>
<sequence length="600" mass="67837">MPTPAAKRLYTQAPDPASEPVQTATTVVIQPGSYNLRLGRGSDGLPITIPHCIARKKKDPSKPLQSTPWILRPECQQPESKYQQRQGLKQAEEALAYKPTSTGEYRQPTSHKLLYSHNNNVRGQLTEVICPHRWTTIDQSLPFVIGEEALYMNPADNYHLHWPMRGGHLNIHNGPGGTLTAVMADIETIWGQAIQTLLDIPLKDLKLYKALLLIPDVYIHHHVKHMMDILLEKLGFGAAVVHQESVCATFGAGVGSACVVDVGDQKTSVCCVEDGISHKNTRITMEYGGSDITRCFHWLLGKSGFSPRELDPRNTIDGLLLQEYKESYCHLDQDNFGVKDRSILIRKPEQNIIKYAMKFGDETILAPMSLFFPDMLGLQGSDLIHVQSRSDGDPADPHDEFFLRQTTSREAKLAKKKDNTEMSRDNSEANLGQLDDTQVQQQMDEDSNDAPDNLQVTGGDGNKGTRRLDIEEEQEMESEPVLQLMGVDQAILQSIDRCGSDEVKKKMYSCIIVVGGGMMFEEAQQWLQYRVWVGMPPQYRLMLETMDVLTRQKDMDPTLTCWKGASVLACLDTTQELWIKQHEWRQFNVRMLRERAPFMW</sequence>
<evidence type="ECO:0000256" key="4">
    <source>
        <dbReference type="ARBA" id="ARBA00021608"/>
    </source>
</evidence>
<evidence type="ECO:0000256" key="2">
    <source>
        <dbReference type="ARBA" id="ARBA00004123"/>
    </source>
</evidence>
<dbReference type="SMART" id="SM00268">
    <property type="entry name" value="ACTIN"/>
    <property type="match status" value="1"/>
</dbReference>
<comment type="function">
    <text evidence="13">Plays an important role in the functional organization of mitotic chromosomes. Exhibits low basal ATPase activity, and unable to polymerize.</text>
</comment>
<dbReference type="FunFam" id="3.30.420.40:FF:000100">
    <property type="entry name" value="Actin-related protein 8"/>
    <property type="match status" value="1"/>
</dbReference>
<evidence type="ECO:0000256" key="12">
    <source>
        <dbReference type="ARBA" id="ARBA00023242"/>
    </source>
</evidence>
<keyword evidence="12" id="KW-0539">Nucleus</keyword>
<keyword evidence="5" id="KW-0547">Nucleotide-binding</keyword>
<evidence type="ECO:0000313" key="15">
    <source>
        <dbReference type="EMBL" id="OWF34673.1"/>
    </source>
</evidence>
<dbReference type="InterPro" id="IPR004000">
    <property type="entry name" value="Actin"/>
</dbReference>
<evidence type="ECO:0000256" key="1">
    <source>
        <dbReference type="ARBA" id="ARBA00003520"/>
    </source>
</evidence>
<evidence type="ECO:0000256" key="5">
    <source>
        <dbReference type="ARBA" id="ARBA00022741"/>
    </source>
</evidence>
<dbReference type="EMBL" id="NEDP02076751">
    <property type="protein sequence ID" value="OWF34673.1"/>
    <property type="molecule type" value="Genomic_DNA"/>
</dbReference>
<reference evidence="15 16" key="1">
    <citation type="journal article" date="2017" name="Nat. Ecol. Evol.">
        <title>Scallop genome provides insights into evolution of bilaterian karyotype and development.</title>
        <authorList>
            <person name="Wang S."/>
            <person name="Zhang J."/>
            <person name="Jiao W."/>
            <person name="Li J."/>
            <person name="Xun X."/>
            <person name="Sun Y."/>
            <person name="Guo X."/>
            <person name="Huan P."/>
            <person name="Dong B."/>
            <person name="Zhang L."/>
            <person name="Hu X."/>
            <person name="Sun X."/>
            <person name="Wang J."/>
            <person name="Zhao C."/>
            <person name="Wang Y."/>
            <person name="Wang D."/>
            <person name="Huang X."/>
            <person name="Wang R."/>
            <person name="Lv J."/>
            <person name="Li Y."/>
            <person name="Zhang Z."/>
            <person name="Liu B."/>
            <person name="Lu W."/>
            <person name="Hui Y."/>
            <person name="Liang J."/>
            <person name="Zhou Z."/>
            <person name="Hou R."/>
            <person name="Li X."/>
            <person name="Liu Y."/>
            <person name="Li H."/>
            <person name="Ning X."/>
            <person name="Lin Y."/>
            <person name="Zhao L."/>
            <person name="Xing Q."/>
            <person name="Dou J."/>
            <person name="Li Y."/>
            <person name="Mao J."/>
            <person name="Guo H."/>
            <person name="Dou H."/>
            <person name="Li T."/>
            <person name="Mu C."/>
            <person name="Jiang W."/>
            <person name="Fu Q."/>
            <person name="Fu X."/>
            <person name="Miao Y."/>
            <person name="Liu J."/>
            <person name="Yu Q."/>
            <person name="Li R."/>
            <person name="Liao H."/>
            <person name="Li X."/>
            <person name="Kong Y."/>
            <person name="Jiang Z."/>
            <person name="Chourrout D."/>
            <person name="Li R."/>
            <person name="Bao Z."/>
        </authorList>
    </citation>
    <scope>NUCLEOTIDE SEQUENCE [LARGE SCALE GENOMIC DNA]</scope>
    <source>
        <strain evidence="15 16">PY_sf001</strain>
    </source>
</reference>
<accession>A0A210PDW3</accession>
<feature type="compositionally biased region" description="Basic and acidic residues" evidence="14">
    <location>
        <begin position="388"/>
        <end position="427"/>
    </location>
</feature>
<dbReference type="CDD" id="cd10206">
    <property type="entry name" value="ASKHA_NBD_Arp8-like"/>
    <property type="match status" value="1"/>
</dbReference>
<evidence type="ECO:0000256" key="6">
    <source>
        <dbReference type="ARBA" id="ARBA00022763"/>
    </source>
</evidence>
<evidence type="ECO:0000256" key="11">
    <source>
        <dbReference type="ARBA" id="ARBA00023204"/>
    </source>
</evidence>
<keyword evidence="10" id="KW-0233">DNA recombination</keyword>
<comment type="subcellular location">
    <subcellularLocation>
        <location evidence="2">Nucleus</location>
    </subcellularLocation>
</comment>
<feature type="region of interest" description="Disordered" evidence="14">
    <location>
        <begin position="1"/>
        <end position="22"/>
    </location>
</feature>
<evidence type="ECO:0000313" key="16">
    <source>
        <dbReference type="Proteomes" id="UP000242188"/>
    </source>
</evidence>
<comment type="similarity">
    <text evidence="3">Belongs to the actin family. ARP8 subfamily.</text>
</comment>
<dbReference type="Gene3D" id="3.90.640.10">
    <property type="entry name" value="Actin, Chain A, domain 4"/>
    <property type="match status" value="1"/>
</dbReference>
<organism evidence="15 16">
    <name type="scientific">Mizuhopecten yessoensis</name>
    <name type="common">Japanese scallop</name>
    <name type="synonym">Patinopecten yessoensis</name>
    <dbReference type="NCBI Taxonomy" id="6573"/>
    <lineage>
        <taxon>Eukaryota</taxon>
        <taxon>Metazoa</taxon>
        <taxon>Spiralia</taxon>
        <taxon>Lophotrochozoa</taxon>
        <taxon>Mollusca</taxon>
        <taxon>Bivalvia</taxon>
        <taxon>Autobranchia</taxon>
        <taxon>Pteriomorphia</taxon>
        <taxon>Pectinida</taxon>
        <taxon>Pectinoidea</taxon>
        <taxon>Pectinidae</taxon>
        <taxon>Mizuhopecten</taxon>
    </lineage>
</organism>
<keyword evidence="8" id="KW-0805">Transcription regulation</keyword>
<dbReference type="AlphaFoldDB" id="A0A210PDW3"/>
<dbReference type="PANTHER" id="PTHR11937">
    <property type="entry name" value="ACTIN"/>
    <property type="match status" value="1"/>
</dbReference>
<evidence type="ECO:0000256" key="8">
    <source>
        <dbReference type="ARBA" id="ARBA00023015"/>
    </source>
</evidence>
<evidence type="ECO:0000256" key="7">
    <source>
        <dbReference type="ARBA" id="ARBA00022840"/>
    </source>
</evidence>
<dbReference type="GO" id="GO:0005634">
    <property type="term" value="C:nucleus"/>
    <property type="evidence" value="ECO:0007669"/>
    <property type="project" value="UniProtKB-SubCell"/>
</dbReference>
<evidence type="ECO:0000256" key="9">
    <source>
        <dbReference type="ARBA" id="ARBA00023163"/>
    </source>
</evidence>
<gene>
    <name evidence="15" type="ORF">KP79_PYT11442</name>
</gene>
<keyword evidence="16" id="KW-1185">Reference proteome</keyword>